<keyword evidence="1" id="KW-0812">Transmembrane</keyword>
<keyword evidence="1" id="KW-0472">Membrane</keyword>
<dbReference type="AlphaFoldDB" id="I1CQF3"/>
<gene>
    <name evidence="2" type="ORF">RO3G_15394</name>
</gene>
<accession>I1CQF3</accession>
<dbReference type="InParanoid" id="I1CQF3"/>
<organism evidence="2 3">
    <name type="scientific">Rhizopus delemar (strain RA 99-880 / ATCC MYA-4621 / FGSC 9543 / NRRL 43880)</name>
    <name type="common">Mucormycosis agent</name>
    <name type="synonym">Rhizopus arrhizus var. delemar</name>
    <dbReference type="NCBI Taxonomy" id="246409"/>
    <lineage>
        <taxon>Eukaryota</taxon>
        <taxon>Fungi</taxon>
        <taxon>Fungi incertae sedis</taxon>
        <taxon>Mucoromycota</taxon>
        <taxon>Mucoromycotina</taxon>
        <taxon>Mucoromycetes</taxon>
        <taxon>Mucorales</taxon>
        <taxon>Mucorineae</taxon>
        <taxon>Rhizopodaceae</taxon>
        <taxon>Rhizopus</taxon>
    </lineage>
</organism>
<evidence type="ECO:0000313" key="3">
    <source>
        <dbReference type="Proteomes" id="UP000009138"/>
    </source>
</evidence>
<evidence type="ECO:0000313" key="2">
    <source>
        <dbReference type="EMBL" id="EIE90683.1"/>
    </source>
</evidence>
<evidence type="ECO:0000256" key="1">
    <source>
        <dbReference type="SAM" id="Phobius"/>
    </source>
</evidence>
<keyword evidence="1" id="KW-1133">Transmembrane helix</keyword>
<feature type="transmembrane region" description="Helical" evidence="1">
    <location>
        <begin position="32"/>
        <end position="53"/>
    </location>
</feature>
<protein>
    <submittedName>
        <fullName evidence="2">Uncharacterized protein</fullName>
    </submittedName>
</protein>
<dbReference type="GeneID" id="93622359"/>
<dbReference type="RefSeq" id="XP_067526079.1">
    <property type="nucleotide sequence ID" value="XM_067669978.1"/>
</dbReference>
<keyword evidence="3" id="KW-1185">Reference proteome</keyword>
<dbReference type="EMBL" id="CH476747">
    <property type="protein sequence ID" value="EIE90683.1"/>
    <property type="molecule type" value="Genomic_DNA"/>
</dbReference>
<proteinExistence type="predicted"/>
<reference evidence="2 3" key="1">
    <citation type="journal article" date="2009" name="PLoS Genet.">
        <title>Genomic analysis of the basal lineage fungus Rhizopus oryzae reveals a whole-genome duplication.</title>
        <authorList>
            <person name="Ma L.-J."/>
            <person name="Ibrahim A.S."/>
            <person name="Skory C."/>
            <person name="Grabherr M.G."/>
            <person name="Burger G."/>
            <person name="Butler M."/>
            <person name="Elias M."/>
            <person name="Idnurm A."/>
            <person name="Lang B.F."/>
            <person name="Sone T."/>
            <person name="Abe A."/>
            <person name="Calvo S.E."/>
            <person name="Corrochano L.M."/>
            <person name="Engels R."/>
            <person name="Fu J."/>
            <person name="Hansberg W."/>
            <person name="Kim J.-M."/>
            <person name="Kodira C.D."/>
            <person name="Koehrsen M.J."/>
            <person name="Liu B."/>
            <person name="Miranda-Saavedra D."/>
            <person name="O'Leary S."/>
            <person name="Ortiz-Castellanos L."/>
            <person name="Poulter R."/>
            <person name="Rodriguez-Romero J."/>
            <person name="Ruiz-Herrera J."/>
            <person name="Shen Y.-Q."/>
            <person name="Zeng Q."/>
            <person name="Galagan J."/>
            <person name="Birren B.W."/>
            <person name="Cuomo C.A."/>
            <person name="Wickes B.L."/>
        </authorList>
    </citation>
    <scope>NUCLEOTIDE SEQUENCE [LARGE SCALE GENOMIC DNA]</scope>
    <source>
        <strain evidence="3">RA 99-880 / ATCC MYA-4621 / FGSC 9543 / NRRL 43880</strain>
    </source>
</reference>
<dbReference type="Proteomes" id="UP000009138">
    <property type="component" value="Unassembled WGS sequence"/>
</dbReference>
<dbReference type="VEuPathDB" id="FungiDB:RO3G_15394"/>
<sequence length="60" mass="7088">MSFNHPICFHFRNYKTIKFGKLSLLFLYNQPYPSVFIVFNTLLADFISVSCGYQRLTDCK</sequence>
<name>I1CQF3_RHIO9</name>